<keyword evidence="1" id="KW-1133">Transmembrane helix</keyword>
<feature type="transmembrane region" description="Helical" evidence="1">
    <location>
        <begin position="130"/>
        <end position="149"/>
    </location>
</feature>
<evidence type="ECO:0000313" key="2">
    <source>
        <dbReference type="EMBL" id="THU81538.1"/>
    </source>
</evidence>
<keyword evidence="1" id="KW-0472">Membrane</keyword>
<dbReference type="AlphaFoldDB" id="A0A4S8L0T9"/>
<accession>A0A4S8L0T9</accession>
<feature type="transmembrane region" description="Helical" evidence="1">
    <location>
        <begin position="12"/>
        <end position="40"/>
    </location>
</feature>
<feature type="transmembrane region" description="Helical" evidence="1">
    <location>
        <begin position="52"/>
        <end position="76"/>
    </location>
</feature>
<keyword evidence="3" id="KW-1185">Reference proteome</keyword>
<dbReference type="Proteomes" id="UP000297245">
    <property type="component" value="Unassembled WGS sequence"/>
</dbReference>
<gene>
    <name evidence="2" type="ORF">K435DRAFT_808986</name>
</gene>
<sequence length="160" mass="18590">MLWGDRNSYAIFISVYVLSVVYVLLYGAYAVLFGISMFTVTHKKRDVKRIHFIAIIALFMIATLGFIFGCIEAVLAVKSRVLSNGLSSFRDLRLYYYSRLARLSLDYILRQTLSPILYWCYKIWGSKKKIIVFPICISIINNAFIEFNLKPISERCCEKR</sequence>
<evidence type="ECO:0000313" key="3">
    <source>
        <dbReference type="Proteomes" id="UP000297245"/>
    </source>
</evidence>
<name>A0A4S8L0T9_DENBC</name>
<reference evidence="2 3" key="1">
    <citation type="journal article" date="2019" name="Nat. Ecol. Evol.">
        <title>Megaphylogeny resolves global patterns of mushroom evolution.</title>
        <authorList>
            <person name="Varga T."/>
            <person name="Krizsan K."/>
            <person name="Foldi C."/>
            <person name="Dima B."/>
            <person name="Sanchez-Garcia M."/>
            <person name="Sanchez-Ramirez S."/>
            <person name="Szollosi G.J."/>
            <person name="Szarkandi J.G."/>
            <person name="Papp V."/>
            <person name="Albert L."/>
            <person name="Andreopoulos W."/>
            <person name="Angelini C."/>
            <person name="Antonin V."/>
            <person name="Barry K.W."/>
            <person name="Bougher N.L."/>
            <person name="Buchanan P."/>
            <person name="Buyck B."/>
            <person name="Bense V."/>
            <person name="Catcheside P."/>
            <person name="Chovatia M."/>
            <person name="Cooper J."/>
            <person name="Damon W."/>
            <person name="Desjardin D."/>
            <person name="Finy P."/>
            <person name="Geml J."/>
            <person name="Haridas S."/>
            <person name="Hughes K."/>
            <person name="Justo A."/>
            <person name="Karasinski D."/>
            <person name="Kautmanova I."/>
            <person name="Kiss B."/>
            <person name="Kocsube S."/>
            <person name="Kotiranta H."/>
            <person name="LaButti K.M."/>
            <person name="Lechner B.E."/>
            <person name="Liimatainen K."/>
            <person name="Lipzen A."/>
            <person name="Lukacs Z."/>
            <person name="Mihaltcheva S."/>
            <person name="Morgado L.N."/>
            <person name="Niskanen T."/>
            <person name="Noordeloos M.E."/>
            <person name="Ohm R.A."/>
            <person name="Ortiz-Santana B."/>
            <person name="Ovrebo C."/>
            <person name="Racz N."/>
            <person name="Riley R."/>
            <person name="Savchenko A."/>
            <person name="Shiryaev A."/>
            <person name="Soop K."/>
            <person name="Spirin V."/>
            <person name="Szebenyi C."/>
            <person name="Tomsovsky M."/>
            <person name="Tulloss R.E."/>
            <person name="Uehling J."/>
            <person name="Grigoriev I.V."/>
            <person name="Vagvolgyi C."/>
            <person name="Papp T."/>
            <person name="Martin F.M."/>
            <person name="Miettinen O."/>
            <person name="Hibbett D.S."/>
            <person name="Nagy L.G."/>
        </authorList>
    </citation>
    <scope>NUCLEOTIDE SEQUENCE [LARGE SCALE GENOMIC DNA]</scope>
    <source>
        <strain evidence="2 3">CBS 962.96</strain>
    </source>
</reference>
<organism evidence="2 3">
    <name type="scientific">Dendrothele bispora (strain CBS 962.96)</name>
    <dbReference type="NCBI Taxonomy" id="1314807"/>
    <lineage>
        <taxon>Eukaryota</taxon>
        <taxon>Fungi</taxon>
        <taxon>Dikarya</taxon>
        <taxon>Basidiomycota</taxon>
        <taxon>Agaricomycotina</taxon>
        <taxon>Agaricomycetes</taxon>
        <taxon>Agaricomycetidae</taxon>
        <taxon>Agaricales</taxon>
        <taxon>Agaricales incertae sedis</taxon>
        <taxon>Dendrothele</taxon>
    </lineage>
</organism>
<protein>
    <submittedName>
        <fullName evidence="2">Uncharacterized protein</fullName>
    </submittedName>
</protein>
<evidence type="ECO:0000256" key="1">
    <source>
        <dbReference type="SAM" id="Phobius"/>
    </source>
</evidence>
<dbReference type="OrthoDB" id="3226582at2759"/>
<keyword evidence="1" id="KW-0812">Transmembrane</keyword>
<dbReference type="EMBL" id="ML179800">
    <property type="protein sequence ID" value="THU81538.1"/>
    <property type="molecule type" value="Genomic_DNA"/>
</dbReference>
<proteinExistence type="predicted"/>